<dbReference type="InParanoid" id="A0A0Q3GQV9"/>
<protein>
    <submittedName>
        <fullName evidence="1 2">Uncharacterized protein</fullName>
    </submittedName>
</protein>
<dbReference type="AlphaFoldDB" id="A0A0Q3GQV9"/>
<keyword evidence="3" id="KW-1185">Reference proteome</keyword>
<accession>A0A0Q3GQV9</accession>
<reference evidence="2" key="3">
    <citation type="submission" date="2018-08" db="UniProtKB">
        <authorList>
            <consortium name="EnsemblPlants"/>
        </authorList>
    </citation>
    <scope>IDENTIFICATION</scope>
    <source>
        <strain evidence="2">cv. Bd21</strain>
    </source>
</reference>
<dbReference type="EnsemblPlants" id="KQK12797">
    <property type="protein sequence ID" value="KQK12797"/>
    <property type="gene ID" value="BRADI_1g06042v3"/>
</dbReference>
<dbReference type="Proteomes" id="UP000008810">
    <property type="component" value="Chromosome 1"/>
</dbReference>
<reference evidence="1" key="2">
    <citation type="submission" date="2017-06" db="EMBL/GenBank/DDBJ databases">
        <title>WGS assembly of Brachypodium distachyon.</title>
        <authorList>
            <consortium name="The International Brachypodium Initiative"/>
            <person name="Lucas S."/>
            <person name="Harmon-Smith M."/>
            <person name="Lail K."/>
            <person name="Tice H."/>
            <person name="Grimwood J."/>
            <person name="Bruce D."/>
            <person name="Barry K."/>
            <person name="Shu S."/>
            <person name="Lindquist E."/>
            <person name="Wang M."/>
            <person name="Pitluck S."/>
            <person name="Vogel J.P."/>
            <person name="Garvin D.F."/>
            <person name="Mockler T.C."/>
            <person name="Schmutz J."/>
            <person name="Rokhsar D."/>
            <person name="Bevan M.W."/>
        </authorList>
    </citation>
    <scope>NUCLEOTIDE SEQUENCE</scope>
    <source>
        <strain evidence="1">Bd21</strain>
    </source>
</reference>
<sequence>MTMKQSASRCFSMCMGHGDSFHIYFLEDASHKYGVFFHGTKCLSMTSDLVDGNGQLNLFCRLGQVPILARTVLLC</sequence>
<reference evidence="1 2" key="1">
    <citation type="journal article" date="2010" name="Nature">
        <title>Genome sequencing and analysis of the model grass Brachypodium distachyon.</title>
        <authorList>
            <consortium name="International Brachypodium Initiative"/>
        </authorList>
    </citation>
    <scope>NUCLEOTIDE SEQUENCE [LARGE SCALE GENOMIC DNA]</scope>
    <source>
        <strain evidence="1 2">Bd21</strain>
    </source>
</reference>
<evidence type="ECO:0000313" key="2">
    <source>
        <dbReference type="EnsemblPlants" id="KQK12797"/>
    </source>
</evidence>
<gene>
    <name evidence="1" type="ORF">BRADI_1g06042v3</name>
</gene>
<evidence type="ECO:0000313" key="1">
    <source>
        <dbReference type="EMBL" id="KQK12797.1"/>
    </source>
</evidence>
<dbReference type="EMBL" id="CM000880">
    <property type="protein sequence ID" value="KQK12797.1"/>
    <property type="molecule type" value="Genomic_DNA"/>
</dbReference>
<proteinExistence type="predicted"/>
<dbReference type="Gramene" id="KQK12797">
    <property type="protein sequence ID" value="KQK12797"/>
    <property type="gene ID" value="BRADI_1g06042v3"/>
</dbReference>
<evidence type="ECO:0000313" key="3">
    <source>
        <dbReference type="Proteomes" id="UP000008810"/>
    </source>
</evidence>
<organism evidence="1">
    <name type="scientific">Brachypodium distachyon</name>
    <name type="common">Purple false brome</name>
    <name type="synonym">Trachynia distachya</name>
    <dbReference type="NCBI Taxonomy" id="15368"/>
    <lineage>
        <taxon>Eukaryota</taxon>
        <taxon>Viridiplantae</taxon>
        <taxon>Streptophyta</taxon>
        <taxon>Embryophyta</taxon>
        <taxon>Tracheophyta</taxon>
        <taxon>Spermatophyta</taxon>
        <taxon>Magnoliopsida</taxon>
        <taxon>Liliopsida</taxon>
        <taxon>Poales</taxon>
        <taxon>Poaceae</taxon>
        <taxon>BOP clade</taxon>
        <taxon>Pooideae</taxon>
        <taxon>Stipodae</taxon>
        <taxon>Brachypodieae</taxon>
        <taxon>Brachypodium</taxon>
    </lineage>
</organism>
<name>A0A0Q3GQV9_BRADI</name>